<evidence type="ECO:0000256" key="3">
    <source>
        <dbReference type="ARBA" id="ARBA00023027"/>
    </source>
</evidence>
<dbReference type="InterPro" id="IPR026590">
    <property type="entry name" value="Ssirtuin_cat_dom"/>
</dbReference>
<dbReference type="SUPFAM" id="SSF52467">
    <property type="entry name" value="DHS-like NAD/FAD-binding domain"/>
    <property type="match status" value="1"/>
</dbReference>
<keyword evidence="4" id="KW-0862">Zinc</keyword>
<dbReference type="EMBL" id="JBAJJM010000002">
    <property type="protein sequence ID" value="MEG9475040.1"/>
    <property type="molecule type" value="Genomic_DNA"/>
</dbReference>
<feature type="active site" description="Proton acceptor" evidence="4">
    <location>
        <position position="130"/>
    </location>
</feature>
<dbReference type="InterPro" id="IPR026591">
    <property type="entry name" value="Sirtuin_cat_small_dom_sf"/>
</dbReference>
<evidence type="ECO:0000256" key="2">
    <source>
        <dbReference type="ARBA" id="ARBA00022679"/>
    </source>
</evidence>
<evidence type="ECO:0000256" key="4">
    <source>
        <dbReference type="PROSITE-ProRule" id="PRU00236"/>
    </source>
</evidence>
<feature type="binding site" evidence="4">
    <location>
        <position position="170"/>
    </location>
    <ligand>
        <name>Zn(2+)</name>
        <dbReference type="ChEBI" id="CHEBI:29105"/>
    </ligand>
</feature>
<feature type="domain" description="Deacetylase sirtuin-type" evidence="5">
    <location>
        <begin position="1"/>
        <end position="276"/>
    </location>
</feature>
<keyword evidence="2 6" id="KW-0808">Transferase</keyword>
<evidence type="ECO:0000313" key="6">
    <source>
        <dbReference type="EMBL" id="MEG9475040.1"/>
    </source>
</evidence>
<evidence type="ECO:0000256" key="1">
    <source>
        <dbReference type="ARBA" id="ARBA00012928"/>
    </source>
</evidence>
<protein>
    <recommendedName>
        <fullName evidence="1">protein acetyllysine N-acetyltransferase</fullName>
        <ecNumber evidence="1">2.3.1.286</ecNumber>
    </recommendedName>
</protein>
<dbReference type="Gene3D" id="3.40.50.1220">
    <property type="entry name" value="TPP-binding domain"/>
    <property type="match status" value="1"/>
</dbReference>
<dbReference type="InterPro" id="IPR003000">
    <property type="entry name" value="Sirtuin"/>
</dbReference>
<sequence>MKNDLNYAAGLIRQADGILITAGAGMSVDSGLPDFRSVGGLWNAYPPLKKFNLHFMELATPLAYQQHTELAKWFFAHRLNQYRQAEPHEGYAILKRWAESKKHGYFVFTSNVDGHFRKAGFSEARIYECHGTLDRLQCVANCQSKSWWSYDYQPITDDENCTVLNDAPRCPDCGGLVRQNVLMFNDWSYAEGYQLGKQALLDEWLRKTQCPVVIEIGAGKAVPTVRNFSERTAKQKKGGLIRINPIDAGVPKMHFLSLEMGGLEALRKIDEVLQAG</sequence>
<keyword evidence="6" id="KW-0012">Acyltransferase</keyword>
<dbReference type="PANTHER" id="PTHR11085">
    <property type="entry name" value="NAD-DEPENDENT PROTEIN DEACYLASE SIRTUIN-5, MITOCHONDRIAL-RELATED"/>
    <property type="match status" value="1"/>
</dbReference>
<dbReference type="RefSeq" id="WP_334253636.1">
    <property type="nucleotide sequence ID" value="NZ_JBAJJM010000002.1"/>
</dbReference>
<evidence type="ECO:0000313" key="7">
    <source>
        <dbReference type="Proteomes" id="UP001432017"/>
    </source>
</evidence>
<dbReference type="PROSITE" id="PS50305">
    <property type="entry name" value="SIRTUIN"/>
    <property type="match status" value="1"/>
</dbReference>
<organism evidence="6 7">
    <name type="scientific">Mannheimia indoligenes</name>
    <dbReference type="NCBI Taxonomy" id="3103145"/>
    <lineage>
        <taxon>Bacteria</taxon>
        <taxon>Pseudomonadati</taxon>
        <taxon>Pseudomonadota</taxon>
        <taxon>Gammaproteobacteria</taxon>
        <taxon>Pasteurellales</taxon>
        <taxon>Pasteurellaceae</taxon>
        <taxon>Mannheimia</taxon>
    </lineage>
</organism>
<dbReference type="Gene3D" id="3.30.1600.10">
    <property type="entry name" value="SIR2/SIRT2 'Small Domain"/>
    <property type="match status" value="1"/>
</dbReference>
<keyword evidence="4" id="KW-0479">Metal-binding</keyword>
<reference evidence="6" key="1">
    <citation type="submission" date="2023-12" db="EMBL/GenBank/DDBJ databases">
        <title>Mannheima indologenes sp. nov. proposed for Clade V organisms of Mannheimia.</title>
        <authorList>
            <person name="Christensen H."/>
        </authorList>
    </citation>
    <scope>NUCLEOTIDE SEQUENCE</scope>
    <source>
        <strain evidence="6">M14.4</strain>
    </source>
</reference>
<dbReference type="InterPro" id="IPR050134">
    <property type="entry name" value="NAD-dep_sirtuin_deacylases"/>
</dbReference>
<dbReference type="InterPro" id="IPR029035">
    <property type="entry name" value="DHS-like_NAD/FAD-binding_dom"/>
</dbReference>
<feature type="binding site" evidence="4">
    <location>
        <position position="142"/>
    </location>
    <ligand>
        <name>Zn(2+)</name>
        <dbReference type="ChEBI" id="CHEBI:29105"/>
    </ligand>
</feature>
<dbReference type="EC" id="2.3.1.286" evidence="1"/>
<accession>A0ABU7ZCJ6</accession>
<feature type="binding site" evidence="4">
    <location>
        <position position="138"/>
    </location>
    <ligand>
        <name>Zn(2+)</name>
        <dbReference type="ChEBI" id="CHEBI:29105"/>
    </ligand>
</feature>
<dbReference type="Proteomes" id="UP001432017">
    <property type="component" value="Unassembled WGS sequence"/>
</dbReference>
<proteinExistence type="predicted"/>
<dbReference type="PANTHER" id="PTHR11085:SF10">
    <property type="entry name" value="NAD-DEPENDENT PROTEIN DEACYLASE SIRTUIN-5, MITOCHONDRIAL-RELATED"/>
    <property type="match status" value="1"/>
</dbReference>
<evidence type="ECO:0000259" key="5">
    <source>
        <dbReference type="PROSITE" id="PS50305"/>
    </source>
</evidence>
<comment type="caution">
    <text evidence="6">The sequence shown here is derived from an EMBL/GenBank/DDBJ whole genome shotgun (WGS) entry which is preliminary data.</text>
</comment>
<dbReference type="GO" id="GO:0034979">
    <property type="term" value="F:NAD-dependent protein lysine deacetylase activity"/>
    <property type="evidence" value="ECO:0007669"/>
    <property type="project" value="UniProtKB-EC"/>
</dbReference>
<feature type="binding site" evidence="4">
    <location>
        <position position="173"/>
    </location>
    <ligand>
        <name>Zn(2+)</name>
        <dbReference type="ChEBI" id="CHEBI:29105"/>
    </ligand>
</feature>
<keyword evidence="7" id="KW-1185">Reference proteome</keyword>
<gene>
    <name evidence="6" type="ORF">V6W77_01980</name>
</gene>
<dbReference type="Pfam" id="PF02146">
    <property type="entry name" value="SIR2"/>
    <property type="match status" value="1"/>
</dbReference>
<name>A0ABU7ZCJ6_9PAST</name>
<keyword evidence="3" id="KW-0520">NAD</keyword>